<comment type="similarity">
    <text evidence="1">Belongs to the lysine N-acyltransferase MbtK family.</text>
</comment>
<organism evidence="3 4">
    <name type="scientific">Polyplosphaeria fusca</name>
    <dbReference type="NCBI Taxonomy" id="682080"/>
    <lineage>
        <taxon>Eukaryota</taxon>
        <taxon>Fungi</taxon>
        <taxon>Dikarya</taxon>
        <taxon>Ascomycota</taxon>
        <taxon>Pezizomycotina</taxon>
        <taxon>Dothideomycetes</taxon>
        <taxon>Pleosporomycetidae</taxon>
        <taxon>Pleosporales</taxon>
        <taxon>Tetraplosphaeriaceae</taxon>
        <taxon>Polyplosphaeria</taxon>
    </lineage>
</organism>
<dbReference type="Pfam" id="PF13523">
    <property type="entry name" value="Acetyltransf_8"/>
    <property type="match status" value="1"/>
</dbReference>
<protein>
    <recommendedName>
        <fullName evidence="2">Acyltransferase MbtK/IucB-like conserved domain-containing protein</fullName>
    </recommendedName>
</protein>
<reference evidence="3" key="1">
    <citation type="journal article" date="2020" name="Stud. Mycol.">
        <title>101 Dothideomycetes genomes: a test case for predicting lifestyles and emergence of pathogens.</title>
        <authorList>
            <person name="Haridas S."/>
            <person name="Albert R."/>
            <person name="Binder M."/>
            <person name="Bloem J."/>
            <person name="Labutti K."/>
            <person name="Salamov A."/>
            <person name="Andreopoulos B."/>
            <person name="Baker S."/>
            <person name="Barry K."/>
            <person name="Bills G."/>
            <person name="Bluhm B."/>
            <person name="Cannon C."/>
            <person name="Castanera R."/>
            <person name="Culley D."/>
            <person name="Daum C."/>
            <person name="Ezra D."/>
            <person name="Gonzalez J."/>
            <person name="Henrissat B."/>
            <person name="Kuo A."/>
            <person name="Liang C."/>
            <person name="Lipzen A."/>
            <person name="Lutzoni F."/>
            <person name="Magnuson J."/>
            <person name="Mondo S."/>
            <person name="Nolan M."/>
            <person name="Ohm R."/>
            <person name="Pangilinan J."/>
            <person name="Park H.-J."/>
            <person name="Ramirez L."/>
            <person name="Alfaro M."/>
            <person name="Sun H."/>
            <person name="Tritt A."/>
            <person name="Yoshinaga Y."/>
            <person name="Zwiers L.-H."/>
            <person name="Turgeon B."/>
            <person name="Goodwin S."/>
            <person name="Spatafora J."/>
            <person name="Crous P."/>
            <person name="Grigoriev I."/>
        </authorList>
    </citation>
    <scope>NUCLEOTIDE SEQUENCE</scope>
    <source>
        <strain evidence="3">CBS 125425</strain>
    </source>
</reference>
<name>A0A9P4QMS5_9PLEO</name>
<dbReference type="EMBL" id="ML996252">
    <property type="protein sequence ID" value="KAF2729230.1"/>
    <property type="molecule type" value="Genomic_DNA"/>
</dbReference>
<evidence type="ECO:0000259" key="2">
    <source>
        <dbReference type="SMART" id="SM01006"/>
    </source>
</evidence>
<comment type="caution">
    <text evidence="3">The sequence shown here is derived from an EMBL/GenBank/DDBJ whole genome shotgun (WGS) entry which is preliminary data.</text>
</comment>
<dbReference type="AlphaFoldDB" id="A0A9P4QMS5"/>
<gene>
    <name evidence="3" type="ORF">EJ04DRAFT_502736</name>
</gene>
<keyword evidence="4" id="KW-1185">Reference proteome</keyword>
<dbReference type="GO" id="GO:0019290">
    <property type="term" value="P:siderophore biosynthetic process"/>
    <property type="evidence" value="ECO:0007669"/>
    <property type="project" value="InterPro"/>
</dbReference>
<dbReference type="PANTHER" id="PTHR31438">
    <property type="entry name" value="LYSINE N-ACYLTRANSFERASE C17G9.06C-RELATED"/>
    <property type="match status" value="1"/>
</dbReference>
<proteinExistence type="inferred from homology"/>
<dbReference type="GO" id="GO:0016410">
    <property type="term" value="F:N-acyltransferase activity"/>
    <property type="evidence" value="ECO:0007669"/>
    <property type="project" value="TreeGrafter"/>
</dbReference>
<dbReference type="PANTHER" id="PTHR31438:SF7">
    <property type="entry name" value="ACYLTRANSFERASE MBTK_IUCB-LIKE CONSERVED DOMAIN-CONTAINING PROTEIN"/>
    <property type="match status" value="1"/>
</dbReference>
<evidence type="ECO:0000256" key="1">
    <source>
        <dbReference type="ARBA" id="ARBA00009893"/>
    </source>
</evidence>
<dbReference type="Proteomes" id="UP000799444">
    <property type="component" value="Unassembled WGS sequence"/>
</dbReference>
<dbReference type="SMART" id="SM01006">
    <property type="entry name" value="AlcB"/>
    <property type="match status" value="1"/>
</dbReference>
<dbReference type="InterPro" id="IPR019432">
    <property type="entry name" value="Acyltransferase_MbtK/IucB-like"/>
</dbReference>
<evidence type="ECO:0000313" key="4">
    <source>
        <dbReference type="Proteomes" id="UP000799444"/>
    </source>
</evidence>
<dbReference type="SUPFAM" id="SSF55729">
    <property type="entry name" value="Acyl-CoA N-acyltransferases (Nat)"/>
    <property type="match status" value="1"/>
</dbReference>
<evidence type="ECO:0000313" key="3">
    <source>
        <dbReference type="EMBL" id="KAF2729230.1"/>
    </source>
</evidence>
<dbReference type="InterPro" id="IPR016181">
    <property type="entry name" value="Acyl_CoA_acyltransferase"/>
</dbReference>
<accession>A0A9P4QMS5</accession>
<sequence length="439" mass="49202">MAQPKSADGATPKAILLKLPHPYLTAYDIKPLGRQETTTRYQILPSAAGSTEIQLPVTLHNDAVSFSEVAILAGDQHLSTGDNSSWARARRAPFSAVSWTGTQPSVAQVWLISYALITLHPLVENIRVVFSGEGASSLVAALFATGLFTSHPQPANPSSPHDGCLLLRGTFWQGAGSPLGPRPVWTPRLDSNNKPLTTHYPLFPHQAAPVTVYPAAPRHTQHPIREPKPAPNSIIYSRWIPHLGEYFTMVALDYTNPEHLDLFHVWQNDPRVAAGWNETGTLEQHRDYLRKLHEDPHVLTMFAAFNDKLFAYFEVYWALEDHMGAHYLAQPYDRGRHSLVGDVSFRGPYRVSAWWSGLMHYMFLDEPRTMNIVGEPKQTSSTVLAYDFAHGFHVEKLIDLPHKRSALMMVSREKFFQLSPLVWDGEKVVRPSLDALAKL</sequence>
<dbReference type="OrthoDB" id="4250781at2759"/>
<feature type="domain" description="Acyltransferase MbtK/IucB-like conserved" evidence="2">
    <location>
        <begin position="250"/>
        <end position="299"/>
    </location>
</feature>
<dbReference type="Gene3D" id="3.40.630.30">
    <property type="match status" value="1"/>
</dbReference>